<comment type="caution">
    <text evidence="8">The sequence shown here is derived from an EMBL/GenBank/DDBJ whole genome shotgun (WGS) entry which is preliminary data.</text>
</comment>
<accession>A0A371B0L1</accession>
<dbReference type="InterPro" id="IPR002771">
    <property type="entry name" value="Multi_antbiot-R_MarC"/>
</dbReference>
<feature type="transmembrane region" description="Helical" evidence="7">
    <location>
        <begin position="118"/>
        <end position="140"/>
    </location>
</feature>
<dbReference type="AlphaFoldDB" id="A0A371B0L1"/>
<evidence type="ECO:0000313" key="8">
    <source>
        <dbReference type="EMBL" id="RDV01116.1"/>
    </source>
</evidence>
<feature type="transmembrane region" description="Helical" evidence="7">
    <location>
        <begin position="152"/>
        <end position="173"/>
    </location>
</feature>
<evidence type="ECO:0000256" key="3">
    <source>
        <dbReference type="ARBA" id="ARBA00022475"/>
    </source>
</evidence>
<keyword evidence="9" id="KW-1185">Reference proteome</keyword>
<dbReference type="NCBIfam" id="TIGR00427">
    <property type="entry name" value="NAAT family transporter"/>
    <property type="match status" value="1"/>
</dbReference>
<evidence type="ECO:0000256" key="7">
    <source>
        <dbReference type="RuleBase" id="RU362048"/>
    </source>
</evidence>
<keyword evidence="3" id="KW-1003">Cell membrane</keyword>
<evidence type="ECO:0000256" key="6">
    <source>
        <dbReference type="ARBA" id="ARBA00023136"/>
    </source>
</evidence>
<organism evidence="8 9">
    <name type="scientific">Undibacter mobilis</name>
    <dbReference type="NCBI Taxonomy" id="2292256"/>
    <lineage>
        <taxon>Bacteria</taxon>
        <taxon>Pseudomonadati</taxon>
        <taxon>Pseudomonadota</taxon>
        <taxon>Alphaproteobacteria</taxon>
        <taxon>Hyphomicrobiales</taxon>
        <taxon>Nitrobacteraceae</taxon>
        <taxon>Undibacter</taxon>
    </lineage>
</organism>
<gene>
    <name evidence="8" type="ORF">DXH78_17920</name>
</gene>
<evidence type="ECO:0000256" key="5">
    <source>
        <dbReference type="ARBA" id="ARBA00022989"/>
    </source>
</evidence>
<comment type="similarity">
    <text evidence="2 7">Belongs to the UPF0056 (MarC) family.</text>
</comment>
<evidence type="ECO:0000256" key="2">
    <source>
        <dbReference type="ARBA" id="ARBA00009784"/>
    </source>
</evidence>
<dbReference type="PANTHER" id="PTHR33508:SF1">
    <property type="entry name" value="UPF0056 MEMBRANE PROTEIN YHCE"/>
    <property type="match status" value="1"/>
</dbReference>
<dbReference type="EMBL" id="QRGO01000003">
    <property type="protein sequence ID" value="RDV01116.1"/>
    <property type="molecule type" value="Genomic_DNA"/>
</dbReference>
<dbReference type="PANTHER" id="PTHR33508">
    <property type="entry name" value="UPF0056 MEMBRANE PROTEIN YHCE"/>
    <property type="match status" value="1"/>
</dbReference>
<reference evidence="9" key="1">
    <citation type="submission" date="2018-08" db="EMBL/GenBank/DDBJ databases">
        <authorList>
            <person name="Kim S.-J."/>
            <person name="Jung G.-Y."/>
        </authorList>
    </citation>
    <scope>NUCLEOTIDE SEQUENCE [LARGE SCALE GENOMIC DNA]</scope>
    <source>
        <strain evidence="9">GY_H</strain>
    </source>
</reference>
<evidence type="ECO:0000313" key="9">
    <source>
        <dbReference type="Proteomes" id="UP000263993"/>
    </source>
</evidence>
<evidence type="ECO:0000256" key="4">
    <source>
        <dbReference type="ARBA" id="ARBA00022692"/>
    </source>
</evidence>
<dbReference type="Pfam" id="PF01914">
    <property type="entry name" value="MarC"/>
    <property type="match status" value="1"/>
</dbReference>
<dbReference type="GO" id="GO:0005886">
    <property type="term" value="C:plasma membrane"/>
    <property type="evidence" value="ECO:0007669"/>
    <property type="project" value="UniProtKB-SubCell"/>
</dbReference>
<keyword evidence="6 7" id="KW-0472">Membrane</keyword>
<name>A0A371B0L1_9BRAD</name>
<sequence length="213" mass="22201">MVLGSVPFDFLISALVTLLVVIDPIGLVPAFLAVTHGLPEKNRPQVALRACIIATIILTGSAMIGNWLLHALSITLPAFRIAGGLLLFSIASEMVFGVRVTRQTEAAEQAIEERVRNIAAFPLGIPLMAGPGAITASVLLSGRAGGDPIKLGMLFAVIVAIMLLCLAVFLMATRLGRLLGSTANMVLSRLLGVLLAALAVQFVIDGIRATIGA</sequence>
<comment type="subcellular location">
    <subcellularLocation>
        <location evidence="1 7">Cell membrane</location>
        <topology evidence="1 7">Multi-pass membrane protein</topology>
    </subcellularLocation>
</comment>
<keyword evidence="4 7" id="KW-0812">Transmembrane</keyword>
<dbReference type="RefSeq" id="WP_115518633.1">
    <property type="nucleotide sequence ID" value="NZ_QRGO01000003.1"/>
</dbReference>
<feature type="transmembrane region" description="Helical" evidence="7">
    <location>
        <begin position="81"/>
        <end position="98"/>
    </location>
</feature>
<feature type="transmembrane region" description="Helical" evidence="7">
    <location>
        <begin position="12"/>
        <end position="34"/>
    </location>
</feature>
<dbReference type="Proteomes" id="UP000263993">
    <property type="component" value="Unassembled WGS sequence"/>
</dbReference>
<dbReference type="OrthoDB" id="21094at2"/>
<protein>
    <recommendedName>
        <fullName evidence="7">UPF0056 membrane protein</fullName>
    </recommendedName>
</protein>
<feature type="transmembrane region" description="Helical" evidence="7">
    <location>
        <begin position="185"/>
        <end position="204"/>
    </location>
</feature>
<feature type="transmembrane region" description="Helical" evidence="7">
    <location>
        <begin position="46"/>
        <end position="69"/>
    </location>
</feature>
<evidence type="ECO:0000256" key="1">
    <source>
        <dbReference type="ARBA" id="ARBA00004651"/>
    </source>
</evidence>
<keyword evidence="5 7" id="KW-1133">Transmembrane helix</keyword>
<proteinExistence type="inferred from homology"/>